<dbReference type="EMBL" id="MU276378">
    <property type="protein sequence ID" value="KAI0038974.1"/>
    <property type="molecule type" value="Genomic_DNA"/>
</dbReference>
<protein>
    <submittedName>
        <fullName evidence="1">Uncharacterized protein</fullName>
    </submittedName>
</protein>
<evidence type="ECO:0000313" key="1">
    <source>
        <dbReference type="EMBL" id="KAI0038974.1"/>
    </source>
</evidence>
<evidence type="ECO:0000313" key="2">
    <source>
        <dbReference type="Proteomes" id="UP000814033"/>
    </source>
</evidence>
<dbReference type="Proteomes" id="UP000814033">
    <property type="component" value="Unassembled WGS sequence"/>
</dbReference>
<proteinExistence type="predicted"/>
<reference evidence="1" key="2">
    <citation type="journal article" date="2022" name="New Phytol.">
        <title>Evolutionary transition to the ectomycorrhizal habit in the genomes of a hyperdiverse lineage of mushroom-forming fungi.</title>
        <authorList>
            <person name="Looney B."/>
            <person name="Miyauchi S."/>
            <person name="Morin E."/>
            <person name="Drula E."/>
            <person name="Courty P.E."/>
            <person name="Kohler A."/>
            <person name="Kuo A."/>
            <person name="LaButti K."/>
            <person name="Pangilinan J."/>
            <person name="Lipzen A."/>
            <person name="Riley R."/>
            <person name="Andreopoulos W."/>
            <person name="He G."/>
            <person name="Johnson J."/>
            <person name="Nolan M."/>
            <person name="Tritt A."/>
            <person name="Barry K.W."/>
            <person name="Grigoriev I.V."/>
            <person name="Nagy L.G."/>
            <person name="Hibbett D."/>
            <person name="Henrissat B."/>
            <person name="Matheny P.B."/>
            <person name="Labbe J."/>
            <person name="Martin F.M."/>
        </authorList>
    </citation>
    <scope>NUCLEOTIDE SEQUENCE</scope>
    <source>
        <strain evidence="1">FP105234-sp</strain>
    </source>
</reference>
<name>A0ACB8R4E1_9AGAM</name>
<organism evidence="1 2">
    <name type="scientific">Auriscalpium vulgare</name>
    <dbReference type="NCBI Taxonomy" id="40419"/>
    <lineage>
        <taxon>Eukaryota</taxon>
        <taxon>Fungi</taxon>
        <taxon>Dikarya</taxon>
        <taxon>Basidiomycota</taxon>
        <taxon>Agaricomycotina</taxon>
        <taxon>Agaricomycetes</taxon>
        <taxon>Russulales</taxon>
        <taxon>Auriscalpiaceae</taxon>
        <taxon>Auriscalpium</taxon>
    </lineage>
</organism>
<accession>A0ACB8R4E1</accession>
<keyword evidence="2" id="KW-1185">Reference proteome</keyword>
<reference evidence="1" key="1">
    <citation type="submission" date="2021-02" db="EMBL/GenBank/DDBJ databases">
        <authorList>
            <consortium name="DOE Joint Genome Institute"/>
            <person name="Ahrendt S."/>
            <person name="Looney B.P."/>
            <person name="Miyauchi S."/>
            <person name="Morin E."/>
            <person name="Drula E."/>
            <person name="Courty P.E."/>
            <person name="Chicoki N."/>
            <person name="Fauchery L."/>
            <person name="Kohler A."/>
            <person name="Kuo A."/>
            <person name="Labutti K."/>
            <person name="Pangilinan J."/>
            <person name="Lipzen A."/>
            <person name="Riley R."/>
            <person name="Andreopoulos W."/>
            <person name="He G."/>
            <person name="Johnson J."/>
            <person name="Barry K.W."/>
            <person name="Grigoriev I.V."/>
            <person name="Nagy L."/>
            <person name="Hibbett D."/>
            <person name="Henrissat B."/>
            <person name="Matheny P.B."/>
            <person name="Labbe J."/>
            <person name="Martin F."/>
        </authorList>
    </citation>
    <scope>NUCLEOTIDE SEQUENCE</scope>
    <source>
        <strain evidence="1">FP105234-sp</strain>
    </source>
</reference>
<comment type="caution">
    <text evidence="1">The sequence shown here is derived from an EMBL/GenBank/DDBJ whole genome shotgun (WGS) entry which is preliminary data.</text>
</comment>
<gene>
    <name evidence="1" type="ORF">FA95DRAFT_1577898</name>
</gene>
<sequence>MGMGAASAGVPTVGVARGGVARGGAVAGAEGTKMGYKNGGAAAALAKTGAGAGAAAAEGPGANAGVGLTAGAGAKTGVAPVVEKEAGAWPGKLELLYTPEVDPLTGKPSPLSLEFNGSSTKSEPDSGSNQAQEWIVKTEPRSPSRVRASLRNIKDAAEGVPGDPPAAPRREASLLVPQEEASPAREDASRSNSGASDTQLAGTQYTFDSGSSQSYTEPDSDAINPLMFVSSSLAPSSPAHVADGEASQGPEDEANLSPAPAPLQSSERRSAAQVKRRHEGDHADTEPPRSRAIRAPVFASTFSVPR</sequence>